<dbReference type="AlphaFoldDB" id="A1T296"/>
<accession>A1T296</accession>
<keyword evidence="1" id="KW-0732">Signal</keyword>
<name>A1T296_MYCVP</name>
<keyword evidence="3" id="KW-1185">Reference proteome</keyword>
<dbReference type="Proteomes" id="UP000009159">
    <property type="component" value="Chromosome"/>
</dbReference>
<reference evidence="2" key="1">
    <citation type="submission" date="2006-12" db="EMBL/GenBank/DDBJ databases">
        <title>Complete sequence of Mycobacterium vanbaalenii PYR-1.</title>
        <authorList>
            <consortium name="US DOE Joint Genome Institute"/>
            <person name="Copeland A."/>
            <person name="Lucas S."/>
            <person name="Lapidus A."/>
            <person name="Barry K."/>
            <person name="Detter J.C."/>
            <person name="Glavina del Rio T."/>
            <person name="Hammon N."/>
            <person name="Israni S."/>
            <person name="Dalin E."/>
            <person name="Tice H."/>
            <person name="Pitluck S."/>
            <person name="Singan V."/>
            <person name="Schmutz J."/>
            <person name="Larimer F."/>
            <person name="Land M."/>
            <person name="Hauser L."/>
            <person name="Kyrpides N."/>
            <person name="Anderson I.J."/>
            <person name="Miller C."/>
            <person name="Richardson P."/>
        </authorList>
    </citation>
    <scope>NUCLEOTIDE SEQUENCE [LARGE SCALE GENOMIC DNA]</scope>
    <source>
        <strain evidence="2">PYR-1</strain>
    </source>
</reference>
<dbReference type="KEGG" id="mva:Mvan_0448"/>
<proteinExistence type="predicted"/>
<evidence type="ECO:0000256" key="1">
    <source>
        <dbReference type="SAM" id="SignalP"/>
    </source>
</evidence>
<protein>
    <recommendedName>
        <fullName evidence="4">Secreted protein</fullName>
    </recommendedName>
</protein>
<dbReference type="RefSeq" id="WP_011777768.1">
    <property type="nucleotide sequence ID" value="NC_008726.1"/>
</dbReference>
<feature type="signal peptide" evidence="1">
    <location>
        <begin position="1"/>
        <end position="21"/>
    </location>
</feature>
<feature type="chain" id="PRO_5039263481" description="Secreted protein" evidence="1">
    <location>
        <begin position="22"/>
        <end position="186"/>
    </location>
</feature>
<dbReference type="STRING" id="350058.Mvan_0448"/>
<evidence type="ECO:0000313" key="2">
    <source>
        <dbReference type="EMBL" id="ABM11296.1"/>
    </source>
</evidence>
<dbReference type="EMBL" id="CP000511">
    <property type="protein sequence ID" value="ABM11296.1"/>
    <property type="molecule type" value="Genomic_DNA"/>
</dbReference>
<organism evidence="2 3">
    <name type="scientific">Mycolicibacterium vanbaalenii (strain DSM 7251 / JCM 13017 / BCRC 16820 / KCTC 9966 / NRRL B-24157 / PYR-1)</name>
    <name type="common">Mycobacterium vanbaalenii</name>
    <dbReference type="NCBI Taxonomy" id="350058"/>
    <lineage>
        <taxon>Bacteria</taxon>
        <taxon>Bacillati</taxon>
        <taxon>Actinomycetota</taxon>
        <taxon>Actinomycetes</taxon>
        <taxon>Mycobacteriales</taxon>
        <taxon>Mycobacteriaceae</taxon>
        <taxon>Mycolicibacterium</taxon>
    </lineage>
</organism>
<gene>
    <name evidence="2" type="ordered locus">Mvan_0448</name>
</gene>
<sequence>MPKNLARALGAAALTGCGVLAAPPVVADADRPTPPLLYGFYDVSVDFSKQTFNGAPTPMPAKTFQVEYTARCDVAGCAVSMDNSDDLSRNPGAPTVFEYRWNNDRWETSGDYPYLCDRMNPASAVQSVRSDYLIPNPDGSFSGERTITVGGAGCPGEGPGTHWLPITVTPISPPSGHPTGPPTGPR</sequence>
<evidence type="ECO:0000313" key="3">
    <source>
        <dbReference type="Proteomes" id="UP000009159"/>
    </source>
</evidence>
<dbReference type="eggNOG" id="ENOG5034A6V">
    <property type="taxonomic scope" value="Bacteria"/>
</dbReference>
<evidence type="ECO:0008006" key="4">
    <source>
        <dbReference type="Google" id="ProtNLM"/>
    </source>
</evidence>
<dbReference type="HOGENOM" id="CLU_132058_0_0_11"/>